<dbReference type="EMBL" id="CP010028">
    <property type="protein sequence ID" value="AIZ45794.1"/>
    <property type="molecule type" value="Genomic_DNA"/>
</dbReference>
<feature type="signal peptide" evidence="1">
    <location>
        <begin position="1"/>
        <end position="20"/>
    </location>
</feature>
<dbReference type="PROSITE" id="PS51257">
    <property type="entry name" value="PROKAR_LIPOPROTEIN"/>
    <property type="match status" value="1"/>
</dbReference>
<dbReference type="Proteomes" id="UP000030634">
    <property type="component" value="Chromosome"/>
</dbReference>
<keyword evidence="1" id="KW-0732">Signal</keyword>
<evidence type="ECO:0008006" key="4">
    <source>
        <dbReference type="Google" id="ProtNLM"/>
    </source>
</evidence>
<name>A0A0A7KKQ4_9DEIO</name>
<organism evidence="2 3">
    <name type="scientific">Deinococcus radiopugnans</name>
    <dbReference type="NCBI Taxonomy" id="57497"/>
    <lineage>
        <taxon>Bacteria</taxon>
        <taxon>Thermotogati</taxon>
        <taxon>Deinococcota</taxon>
        <taxon>Deinococci</taxon>
        <taxon>Deinococcales</taxon>
        <taxon>Deinococcaceae</taxon>
        <taxon>Deinococcus</taxon>
    </lineage>
</organism>
<accession>A0A0A7KKQ4</accession>
<dbReference type="AlphaFoldDB" id="A0A0A7KKQ4"/>
<evidence type="ECO:0000313" key="2">
    <source>
        <dbReference type="EMBL" id="AIZ45794.1"/>
    </source>
</evidence>
<sequence length="331" mass="34273">MSRVLLPAVLLLTAVLSACGGVQSPPGTLDLEGQTSLAVGAPASLTAVLRGLSGDPIPVTVTYTSSQPNVISVDGQGQLTVKRLTATSRPVELTASAAGRTATILVTTYGLELAVGTYVWNLQAAGAAPGRFVVVRYRPESEAEAVQASTYTVTAPGDERLTCPLSQNAVERACWWAEADATKYPSGEYRASLVQNGVTYTTTASLPDPEAALGFVGGASATLRGRDVTFAGELPAGAGWLYAYVAKRMLQTSALPGPRLRSQGTEPANDPQSVSVYATALPATLTVGDAVPAGAYEGWITAMPSNLSSFDEVLPEQFNVSATFGGMVTLR</sequence>
<gene>
    <name evidence="2" type="ORF">QR90_13040</name>
</gene>
<reference evidence="3" key="1">
    <citation type="submission" date="2014-11" db="EMBL/GenBank/DDBJ databases">
        <title>Hymenobacter sp. DG25B genome submission.</title>
        <authorList>
            <person name="Jung H.-Y."/>
            <person name="Kim M.K."/>
            <person name="Srinivasan S."/>
            <person name="Lim S."/>
        </authorList>
    </citation>
    <scope>NUCLEOTIDE SEQUENCE [LARGE SCALE GENOMIC DNA]</scope>
    <source>
        <strain evidence="3">DY59</strain>
    </source>
</reference>
<dbReference type="HOGENOM" id="CLU_838676_0_0_0"/>
<protein>
    <recommendedName>
        <fullName evidence="4">BIG2 domain-containing protein</fullName>
    </recommendedName>
</protein>
<dbReference type="STRING" id="1182571.QR90_13040"/>
<dbReference type="Gene3D" id="2.60.40.1080">
    <property type="match status" value="1"/>
</dbReference>
<feature type="chain" id="PRO_5002030668" description="BIG2 domain-containing protein" evidence="1">
    <location>
        <begin position="21"/>
        <end position="331"/>
    </location>
</feature>
<proteinExistence type="predicted"/>
<dbReference type="KEGG" id="dsw:QR90_13040"/>
<evidence type="ECO:0000256" key="1">
    <source>
        <dbReference type="SAM" id="SignalP"/>
    </source>
</evidence>
<dbReference type="RefSeq" id="WP_039685143.1">
    <property type="nucleotide sequence ID" value="NZ_CP010028.1"/>
</dbReference>
<evidence type="ECO:0000313" key="3">
    <source>
        <dbReference type="Proteomes" id="UP000030634"/>
    </source>
</evidence>